<feature type="transmembrane region" description="Helical" evidence="1">
    <location>
        <begin position="41"/>
        <end position="58"/>
    </location>
</feature>
<protein>
    <submittedName>
        <fullName evidence="2">Uncharacterized protein</fullName>
    </submittedName>
</protein>
<proteinExistence type="predicted"/>
<name>A0A1N6H309_9BURK</name>
<evidence type="ECO:0000313" key="3">
    <source>
        <dbReference type="Proteomes" id="UP000184693"/>
    </source>
</evidence>
<dbReference type="EMBL" id="FSRM01000001">
    <property type="protein sequence ID" value="SIO14065.1"/>
    <property type="molecule type" value="Genomic_DNA"/>
</dbReference>
<organism evidence="2 3">
    <name type="scientific">Paraburkholderia phenazinium</name>
    <dbReference type="NCBI Taxonomy" id="60549"/>
    <lineage>
        <taxon>Bacteria</taxon>
        <taxon>Pseudomonadati</taxon>
        <taxon>Pseudomonadota</taxon>
        <taxon>Betaproteobacteria</taxon>
        <taxon>Burkholderiales</taxon>
        <taxon>Burkholderiaceae</taxon>
        <taxon>Paraburkholderia</taxon>
    </lineage>
</organism>
<keyword evidence="1" id="KW-1133">Transmembrane helix</keyword>
<gene>
    <name evidence="2" type="ORF">SAMN05444168_2934</name>
</gene>
<accession>A0A1N6H309</accession>
<reference evidence="2 3" key="1">
    <citation type="submission" date="2016-11" db="EMBL/GenBank/DDBJ databases">
        <authorList>
            <person name="Jaros S."/>
            <person name="Januszkiewicz K."/>
            <person name="Wedrychowicz H."/>
        </authorList>
    </citation>
    <scope>NUCLEOTIDE SEQUENCE [LARGE SCALE GENOMIC DNA]</scope>
    <source>
        <strain evidence="2 3">GAS86</strain>
    </source>
</reference>
<dbReference type="AlphaFoldDB" id="A0A1N6H309"/>
<dbReference type="Proteomes" id="UP000184693">
    <property type="component" value="Unassembled WGS sequence"/>
</dbReference>
<evidence type="ECO:0000313" key="2">
    <source>
        <dbReference type="EMBL" id="SIO14065.1"/>
    </source>
</evidence>
<evidence type="ECO:0000256" key="1">
    <source>
        <dbReference type="SAM" id="Phobius"/>
    </source>
</evidence>
<sequence>MRAFFCKMTAADFFGGLGLFPLCVLAVSVFSSSLVQALLSGNRLLLSAAGIIALYAMLENF</sequence>
<keyword evidence="1" id="KW-0472">Membrane</keyword>
<keyword evidence="1" id="KW-0812">Transmembrane</keyword>